<dbReference type="Pfam" id="PF18998">
    <property type="entry name" value="Flg_new_2"/>
    <property type="match status" value="3"/>
</dbReference>
<dbReference type="Proteomes" id="UP000587586">
    <property type="component" value="Unassembled WGS sequence"/>
</dbReference>
<dbReference type="EMBL" id="BLXZ01000003">
    <property type="protein sequence ID" value="GFO67831.1"/>
    <property type="molecule type" value="Genomic_DNA"/>
</dbReference>
<evidence type="ECO:0000259" key="1">
    <source>
        <dbReference type="Pfam" id="PF18998"/>
    </source>
</evidence>
<keyword evidence="3" id="KW-1185">Reference proteome</keyword>
<dbReference type="InterPro" id="IPR036280">
    <property type="entry name" value="Multihaem_cyt_sf"/>
</dbReference>
<feature type="domain" description="Bacterial repeat" evidence="1">
    <location>
        <begin position="629"/>
        <end position="656"/>
    </location>
</feature>
<dbReference type="AlphaFoldDB" id="A0A6V8N5U5"/>
<sequence>MDKTSYFFTANCGACHPGGAATQFDRNGNLYFNRSTNLFGYLNGVAALTDPAAKLDGDYGFINPTSGVPGTANWSKTGVMEPDCLLCHMNKYDTTTKSVVDAAKNYVIFNNNDMGASWHKRAATARGIAVAGVANFEVAPTLGAGWGQVTYATNVADGTPPQATAVSINYGLGTTAGTLVTDSSNNYVIPNGIIGAAGNNNCRGCHTSPDGKKSGRTTLASTDVHNALTCTRCHVTPNTGATDSLGQAMGNTHQIGKGNITIGAVRNDLDNTVKSCENCHIQGGDAVAPNPAAAHLNKVPGSHLNFMNCQVCHIRFISAGSTTAPTIPEQVIEMTSNGTQNISKLNAYLGTDPLDPTQNLQELVGQPFRWYPGLRWWDNKVTTVKPLYTAWFGEWISGEGNAAVIKPIALRLARKGMTDQYAQNVARLASLPLTPGTKVTSGAPILYKKDEIKAALVRMSTVTDSANPSNDKIATRPVLVRADKVYFLNAANEVEYFESTVAESHDFAVNHNVVAKRDPVNPAIKPGPYGAGGCTDCHGNNSAFFHGVQLSEPAQYDYLDEAGTVPNPNAGKPEYKPHYKTMGYSEFRAKQLTADIVPAMARTLGQGSVLVSQGTSSCSTTGSNECVVAAVPASEVTFTATPATGQSFIKWTGCTPSDTDPLSCVANVGTPASGAENPGIVVTAAFTEPAAPTPPPAVTTYQLSASSVTVGGTNGGTLGVTSLEVASGSDYFISVRPAAGYTVTAATVDGSDVLGVVRANGGYPFTNISAAHSFVVTFTADQAYTLTVGATTNGTVTPGTQSIVKGKSTTFYFTPAAGYAIQDVKVDGSSVGTPSFFTFADVATNHSLDVTFGNAVTLTGSVTNGSLKVNTVPVSGTASIAAGTKPQIDVVPNAHYKLYRLTVGGINVTASAIKNADGSYTYTPATAINANTTVSANCTMMYWALTGTAGANGKVGVSSTQVADGGSYFVNVTPNSGYKIASVTDNGVDVTSLVANGGYKVLDMTSNREIAATFVAK</sequence>
<dbReference type="InterPro" id="IPR044060">
    <property type="entry name" value="Bacterial_rp_domain"/>
</dbReference>
<organism evidence="2 3">
    <name type="scientific">Geomonas limicola</name>
    <dbReference type="NCBI Taxonomy" id="2740186"/>
    <lineage>
        <taxon>Bacteria</taxon>
        <taxon>Pseudomonadati</taxon>
        <taxon>Thermodesulfobacteriota</taxon>
        <taxon>Desulfuromonadia</taxon>
        <taxon>Geobacterales</taxon>
        <taxon>Geobacteraceae</taxon>
        <taxon>Geomonas</taxon>
    </lineage>
</organism>
<reference evidence="3" key="1">
    <citation type="submission" date="2020-06" db="EMBL/GenBank/DDBJ databases">
        <title>Draft genomic sequecing of Geomonas sp. Red745.</title>
        <authorList>
            <person name="Itoh H."/>
            <person name="Xu Z.X."/>
            <person name="Ushijima N."/>
            <person name="Masuda Y."/>
            <person name="Shiratori Y."/>
            <person name="Senoo K."/>
        </authorList>
    </citation>
    <scope>NUCLEOTIDE SEQUENCE [LARGE SCALE GENOMIC DNA]</scope>
    <source>
        <strain evidence="3">Red745</strain>
    </source>
</reference>
<comment type="caution">
    <text evidence="2">The sequence shown here is derived from an EMBL/GenBank/DDBJ whole genome shotgun (WGS) entry which is preliminary data.</text>
</comment>
<evidence type="ECO:0000313" key="3">
    <source>
        <dbReference type="Proteomes" id="UP000587586"/>
    </source>
</evidence>
<proteinExistence type="predicted"/>
<name>A0A6V8N5U5_9BACT</name>
<feature type="domain" description="Bacterial repeat" evidence="1">
    <location>
        <begin position="945"/>
        <end position="1016"/>
    </location>
</feature>
<gene>
    <name evidence="2" type="ORF">GMLC_14100</name>
</gene>
<evidence type="ECO:0000313" key="2">
    <source>
        <dbReference type="EMBL" id="GFO67831.1"/>
    </source>
</evidence>
<accession>A0A6V8N5U5</accession>
<dbReference type="RefSeq" id="WP_183360376.1">
    <property type="nucleotide sequence ID" value="NZ_BLXZ01000003.1"/>
</dbReference>
<protein>
    <recommendedName>
        <fullName evidence="1">Bacterial repeat domain-containing protein</fullName>
    </recommendedName>
</protein>
<dbReference type="SUPFAM" id="SSF48695">
    <property type="entry name" value="Multiheme cytochromes"/>
    <property type="match status" value="1"/>
</dbReference>
<feature type="domain" description="Bacterial repeat" evidence="1">
    <location>
        <begin position="784"/>
        <end position="852"/>
    </location>
</feature>